<reference evidence="1 2" key="1">
    <citation type="submission" date="2016-08" db="EMBL/GenBank/DDBJ databases">
        <authorList>
            <person name="Loux V."/>
            <person name="Rue O."/>
        </authorList>
    </citation>
    <scope>NUCLEOTIDE SEQUENCE [LARGE SCALE GENOMIC DNA]</scope>
    <source>
        <strain evidence="1 2">WSBC_10311</strain>
    </source>
</reference>
<proteinExistence type="predicted"/>
<dbReference type="Proteomes" id="UP000195728">
    <property type="component" value="Unassembled WGS sequence"/>
</dbReference>
<accession>A0AB37YU87</accession>
<dbReference type="AlphaFoldDB" id="A0AB37YU87"/>
<sequence length="46" mass="5252">MKDKEIGIVFIIDAKVIIDGSSKYKIHNSKGKPYYVSANEVYVYVK</sequence>
<evidence type="ECO:0000313" key="1">
    <source>
        <dbReference type="EMBL" id="SCC45890.1"/>
    </source>
</evidence>
<name>A0AB37YU87_9BACI</name>
<gene>
    <name evidence="1" type="ORF">BC10311_03454</name>
</gene>
<organism evidence="1 2">
    <name type="scientific">Bacillus wiedmannii</name>
    <dbReference type="NCBI Taxonomy" id="1890302"/>
    <lineage>
        <taxon>Bacteria</taxon>
        <taxon>Bacillati</taxon>
        <taxon>Bacillota</taxon>
        <taxon>Bacilli</taxon>
        <taxon>Bacillales</taxon>
        <taxon>Bacillaceae</taxon>
        <taxon>Bacillus</taxon>
        <taxon>Bacillus cereus group</taxon>
    </lineage>
</organism>
<dbReference type="EMBL" id="FMBG01000016">
    <property type="protein sequence ID" value="SCC45890.1"/>
    <property type="molecule type" value="Genomic_DNA"/>
</dbReference>
<comment type="caution">
    <text evidence="1">The sequence shown here is derived from an EMBL/GenBank/DDBJ whole genome shotgun (WGS) entry which is preliminary data.</text>
</comment>
<evidence type="ECO:0008006" key="3">
    <source>
        <dbReference type="Google" id="ProtNLM"/>
    </source>
</evidence>
<protein>
    <recommendedName>
        <fullName evidence="3">N-acetylmuramoyl-L-alanine amidase</fullName>
    </recommendedName>
</protein>
<evidence type="ECO:0000313" key="2">
    <source>
        <dbReference type="Proteomes" id="UP000195728"/>
    </source>
</evidence>